<dbReference type="EMBL" id="JAULSV010000005">
    <property type="protein sequence ID" value="KAK0644212.1"/>
    <property type="molecule type" value="Genomic_DNA"/>
</dbReference>
<comment type="caution">
    <text evidence="4">The sequence shown here is derived from an EMBL/GenBank/DDBJ whole genome shotgun (WGS) entry which is preliminary data.</text>
</comment>
<keyword evidence="1" id="KW-0677">Repeat</keyword>
<feature type="region of interest" description="Disordered" evidence="2">
    <location>
        <begin position="745"/>
        <end position="773"/>
    </location>
</feature>
<dbReference type="CDD" id="cd00267">
    <property type="entry name" value="ABC_ATPase"/>
    <property type="match status" value="1"/>
</dbReference>
<dbReference type="Proteomes" id="UP001174936">
    <property type="component" value="Unassembled WGS sequence"/>
</dbReference>
<protein>
    <recommendedName>
        <fullName evidence="3">Nephrocystin 3-like N-terminal domain-containing protein</fullName>
    </recommendedName>
</protein>
<gene>
    <name evidence="4" type="ORF">B0T16DRAFT_495083</name>
</gene>
<dbReference type="SUPFAM" id="SSF52540">
    <property type="entry name" value="P-loop containing nucleoside triphosphate hydrolases"/>
    <property type="match status" value="1"/>
</dbReference>
<sequence>MSNTAAVVFLGTPHRGSSAAGVGEIARKAASMILMMETSPAILQSLSLKNSDLERCQEVFSSLWHKYNFQVKTFQEGLPLRVSFGLGQSQISKIVPSISSSLGDHRERAETLDADHRSMCRYASMGDPNYQKISRELVAICQRTRKRTTAAGEAKRQMLIQDSYAELHLLFTELYFKGMHRRQHGISTPAENTCQWLTHTVAYKKWTERTEVDQHFGILQIVGKLGSGKSTLMRHMLETARVSTGTISPCILGFFFDGQSDELARSAEGLFRSLLHQLAIAHPSCLDILDDIPTLDLGADAVASEFQMVLEAIFSSRPFAPENTTIFIDALDECSVGDLSVVTRFLHNISSTAFSNGIQLRVLVSRREHTAVIIHRISLIVRMEDSNTYDIREYTRQKLALVATISPSDATYLENRIAERSNGIFLWTVLATERLLKDAENGKSVRYILARIGTLPAGLEDLFTTVLKGIDPEDQAIALRLFQWSILATGRLRLREWHHILAFIRRPHPTSLAGWEASDFYTETDDQLERQIRSLSQGLVEITACTHAPEESSDVGSVLAGAGSLDSTSGESRAVQPIHEAAKKFFLGAFASASLGQPEGYDFVGHGHLHIAEVCFDYLMISELDRLAAARKRLRDNSYSARKLWRRESYSPDRLRRRRSTSDISFMSSASTSASYPYPKFQWGIDEEEVPERRLESGSPGNMKPKSPAPESTEISASRQSSSAPLDQQGDKILDYLKFSEPPEKHAGELDPYGWDHQSRLNNGEARDADSSSSLASLASQTLSQTLEEYPALASYAINSSVLHLKAAHRAGVDPSELLWKLEVEGRWNRWYDLQEGVTRETDFTGLMKELDIESWFRYRPYRFGVLVERGVKLE</sequence>
<evidence type="ECO:0000313" key="5">
    <source>
        <dbReference type="Proteomes" id="UP001174936"/>
    </source>
</evidence>
<feature type="region of interest" description="Disordered" evidence="2">
    <location>
        <begin position="690"/>
        <end position="727"/>
    </location>
</feature>
<evidence type="ECO:0000313" key="4">
    <source>
        <dbReference type="EMBL" id="KAK0644212.1"/>
    </source>
</evidence>
<reference evidence="4" key="1">
    <citation type="submission" date="2023-06" db="EMBL/GenBank/DDBJ databases">
        <title>Genome-scale phylogeny and comparative genomics of the fungal order Sordariales.</title>
        <authorList>
            <consortium name="Lawrence Berkeley National Laboratory"/>
            <person name="Hensen N."/>
            <person name="Bonometti L."/>
            <person name="Westerberg I."/>
            <person name="Brannstrom I.O."/>
            <person name="Guillou S."/>
            <person name="Cros-Aarteil S."/>
            <person name="Calhoun S."/>
            <person name="Haridas S."/>
            <person name="Kuo A."/>
            <person name="Mondo S."/>
            <person name="Pangilinan J."/>
            <person name="Riley R."/>
            <person name="Labutti K."/>
            <person name="Andreopoulos B."/>
            <person name="Lipzen A."/>
            <person name="Chen C."/>
            <person name="Yanf M."/>
            <person name="Daum C."/>
            <person name="Ng V."/>
            <person name="Clum A."/>
            <person name="Steindorff A."/>
            <person name="Ohm R."/>
            <person name="Martin F."/>
            <person name="Silar P."/>
            <person name="Natvig D."/>
            <person name="Lalanne C."/>
            <person name="Gautier V."/>
            <person name="Ament-Velasquez S.L."/>
            <person name="Kruys A."/>
            <person name="Hutchinson M.I."/>
            <person name="Powell A.J."/>
            <person name="Barry K."/>
            <person name="Miller A.N."/>
            <person name="Grigoriev I.V."/>
            <person name="Debuchy R."/>
            <person name="Gladieux P."/>
            <person name="Thoren M.H."/>
            <person name="Johannesson H."/>
        </authorList>
    </citation>
    <scope>NUCLEOTIDE SEQUENCE</scope>
    <source>
        <strain evidence="4">SMH2532-1</strain>
    </source>
</reference>
<dbReference type="InterPro" id="IPR027417">
    <property type="entry name" value="P-loop_NTPase"/>
</dbReference>
<dbReference type="PANTHER" id="PTHR10039">
    <property type="entry name" value="AMELOGENIN"/>
    <property type="match status" value="1"/>
</dbReference>
<evidence type="ECO:0000256" key="2">
    <source>
        <dbReference type="SAM" id="MobiDB-lite"/>
    </source>
</evidence>
<accession>A0AA40CMT9</accession>
<evidence type="ECO:0000256" key="1">
    <source>
        <dbReference type="ARBA" id="ARBA00022737"/>
    </source>
</evidence>
<dbReference type="InterPro" id="IPR056884">
    <property type="entry name" value="NPHP3-like_N"/>
</dbReference>
<dbReference type="AlphaFoldDB" id="A0AA40CMT9"/>
<evidence type="ECO:0000259" key="3">
    <source>
        <dbReference type="Pfam" id="PF24883"/>
    </source>
</evidence>
<dbReference type="Pfam" id="PF24883">
    <property type="entry name" value="NPHP3_N"/>
    <property type="match status" value="1"/>
</dbReference>
<dbReference type="Gene3D" id="3.40.50.300">
    <property type="entry name" value="P-loop containing nucleotide triphosphate hydrolases"/>
    <property type="match status" value="1"/>
</dbReference>
<name>A0AA40CMT9_9PEZI</name>
<keyword evidence="5" id="KW-1185">Reference proteome</keyword>
<organism evidence="4 5">
    <name type="scientific">Cercophora newfieldiana</name>
    <dbReference type="NCBI Taxonomy" id="92897"/>
    <lineage>
        <taxon>Eukaryota</taxon>
        <taxon>Fungi</taxon>
        <taxon>Dikarya</taxon>
        <taxon>Ascomycota</taxon>
        <taxon>Pezizomycotina</taxon>
        <taxon>Sordariomycetes</taxon>
        <taxon>Sordariomycetidae</taxon>
        <taxon>Sordariales</taxon>
        <taxon>Lasiosphaeriaceae</taxon>
        <taxon>Cercophora</taxon>
    </lineage>
</organism>
<feature type="compositionally biased region" description="Polar residues" evidence="2">
    <location>
        <begin position="713"/>
        <end position="726"/>
    </location>
</feature>
<feature type="domain" description="Nephrocystin 3-like N-terminal" evidence="3">
    <location>
        <begin position="192"/>
        <end position="366"/>
    </location>
</feature>
<proteinExistence type="predicted"/>
<dbReference type="PANTHER" id="PTHR10039:SF5">
    <property type="entry name" value="NACHT DOMAIN-CONTAINING PROTEIN"/>
    <property type="match status" value="1"/>
</dbReference>